<accession>A0A453T5D5</accession>
<evidence type="ECO:0000313" key="1">
    <source>
        <dbReference type="EnsemblPlants" id="AET7Gv21250600.23"/>
    </source>
</evidence>
<sequence>GCSRTYHPASLLLSQRKVNMIAANMQRQKDSETYLNMTTSFVVVMFRGPSFGPQISNQG</sequence>
<protein>
    <submittedName>
        <fullName evidence="1">Uncharacterized protein</fullName>
    </submittedName>
</protein>
<reference evidence="1" key="3">
    <citation type="journal article" date="2017" name="Nature">
        <title>Genome sequence of the progenitor of the wheat D genome Aegilops tauschii.</title>
        <authorList>
            <person name="Luo M.C."/>
            <person name="Gu Y.Q."/>
            <person name="Puiu D."/>
            <person name="Wang H."/>
            <person name="Twardziok S.O."/>
            <person name="Deal K.R."/>
            <person name="Huo N."/>
            <person name="Zhu T."/>
            <person name="Wang L."/>
            <person name="Wang Y."/>
            <person name="McGuire P.E."/>
            <person name="Liu S."/>
            <person name="Long H."/>
            <person name="Ramasamy R.K."/>
            <person name="Rodriguez J.C."/>
            <person name="Van S.L."/>
            <person name="Yuan L."/>
            <person name="Wang Z."/>
            <person name="Xia Z."/>
            <person name="Xiao L."/>
            <person name="Anderson O.D."/>
            <person name="Ouyang S."/>
            <person name="Liang Y."/>
            <person name="Zimin A.V."/>
            <person name="Pertea G."/>
            <person name="Qi P."/>
            <person name="Bennetzen J.L."/>
            <person name="Dai X."/>
            <person name="Dawson M.W."/>
            <person name="Muller H.G."/>
            <person name="Kugler K."/>
            <person name="Rivarola-Duarte L."/>
            <person name="Spannagl M."/>
            <person name="Mayer K.F.X."/>
            <person name="Lu F.H."/>
            <person name="Bevan M.W."/>
            <person name="Leroy P."/>
            <person name="Li P."/>
            <person name="You F.M."/>
            <person name="Sun Q."/>
            <person name="Liu Z."/>
            <person name="Lyons E."/>
            <person name="Wicker T."/>
            <person name="Salzberg S.L."/>
            <person name="Devos K.M."/>
            <person name="Dvorak J."/>
        </authorList>
    </citation>
    <scope>NUCLEOTIDE SEQUENCE [LARGE SCALE GENOMIC DNA]</scope>
    <source>
        <strain evidence="1">cv. AL8/78</strain>
    </source>
</reference>
<reference evidence="1" key="5">
    <citation type="journal article" date="2021" name="G3 (Bethesda)">
        <title>Aegilops tauschii genome assembly Aet v5.0 features greater sequence contiguity and improved annotation.</title>
        <authorList>
            <person name="Wang L."/>
            <person name="Zhu T."/>
            <person name="Rodriguez J.C."/>
            <person name="Deal K.R."/>
            <person name="Dubcovsky J."/>
            <person name="McGuire P.E."/>
            <person name="Lux T."/>
            <person name="Spannagl M."/>
            <person name="Mayer K.F.X."/>
            <person name="Baldrich P."/>
            <person name="Meyers B.C."/>
            <person name="Huo N."/>
            <person name="Gu Y.Q."/>
            <person name="Zhou H."/>
            <person name="Devos K.M."/>
            <person name="Bennetzen J.L."/>
            <person name="Unver T."/>
            <person name="Budak H."/>
            <person name="Gulick P.J."/>
            <person name="Galiba G."/>
            <person name="Kalapos B."/>
            <person name="Nelson D.R."/>
            <person name="Li P."/>
            <person name="You F.M."/>
            <person name="Luo M.C."/>
            <person name="Dvorak J."/>
        </authorList>
    </citation>
    <scope>NUCLEOTIDE SEQUENCE [LARGE SCALE GENOMIC DNA]</scope>
    <source>
        <strain evidence="1">cv. AL8/78</strain>
    </source>
</reference>
<dbReference type="Proteomes" id="UP000015105">
    <property type="component" value="Chromosome 7D"/>
</dbReference>
<dbReference type="EnsemblPlants" id="AET7Gv21250600.23">
    <property type="protein sequence ID" value="AET7Gv21250600.23"/>
    <property type="gene ID" value="AET7Gv21250600"/>
</dbReference>
<reference evidence="2" key="1">
    <citation type="journal article" date="2014" name="Science">
        <title>Ancient hybridizations among the ancestral genomes of bread wheat.</title>
        <authorList>
            <consortium name="International Wheat Genome Sequencing Consortium,"/>
            <person name="Marcussen T."/>
            <person name="Sandve S.R."/>
            <person name="Heier L."/>
            <person name="Spannagl M."/>
            <person name="Pfeifer M."/>
            <person name="Jakobsen K.S."/>
            <person name="Wulff B.B."/>
            <person name="Steuernagel B."/>
            <person name="Mayer K.F."/>
            <person name="Olsen O.A."/>
        </authorList>
    </citation>
    <scope>NUCLEOTIDE SEQUENCE [LARGE SCALE GENOMIC DNA]</scope>
    <source>
        <strain evidence="2">cv. AL8/78</strain>
    </source>
</reference>
<proteinExistence type="predicted"/>
<organism evidence="1 2">
    <name type="scientific">Aegilops tauschii subsp. strangulata</name>
    <name type="common">Goatgrass</name>
    <dbReference type="NCBI Taxonomy" id="200361"/>
    <lineage>
        <taxon>Eukaryota</taxon>
        <taxon>Viridiplantae</taxon>
        <taxon>Streptophyta</taxon>
        <taxon>Embryophyta</taxon>
        <taxon>Tracheophyta</taxon>
        <taxon>Spermatophyta</taxon>
        <taxon>Magnoliopsida</taxon>
        <taxon>Liliopsida</taxon>
        <taxon>Poales</taxon>
        <taxon>Poaceae</taxon>
        <taxon>BOP clade</taxon>
        <taxon>Pooideae</taxon>
        <taxon>Triticodae</taxon>
        <taxon>Triticeae</taxon>
        <taxon>Triticinae</taxon>
        <taxon>Aegilops</taxon>
    </lineage>
</organism>
<reference evidence="1" key="4">
    <citation type="submission" date="2019-03" db="UniProtKB">
        <authorList>
            <consortium name="EnsemblPlants"/>
        </authorList>
    </citation>
    <scope>IDENTIFICATION</scope>
</reference>
<keyword evidence="2" id="KW-1185">Reference proteome</keyword>
<dbReference type="Gramene" id="AET7Gv21250600.23">
    <property type="protein sequence ID" value="AET7Gv21250600.23"/>
    <property type="gene ID" value="AET7Gv21250600"/>
</dbReference>
<dbReference type="AlphaFoldDB" id="A0A453T5D5"/>
<reference evidence="2" key="2">
    <citation type="journal article" date="2017" name="Nat. Plants">
        <title>The Aegilops tauschii genome reveals multiple impacts of transposons.</title>
        <authorList>
            <person name="Zhao G."/>
            <person name="Zou C."/>
            <person name="Li K."/>
            <person name="Wang K."/>
            <person name="Li T."/>
            <person name="Gao L."/>
            <person name="Zhang X."/>
            <person name="Wang H."/>
            <person name="Yang Z."/>
            <person name="Liu X."/>
            <person name="Jiang W."/>
            <person name="Mao L."/>
            <person name="Kong X."/>
            <person name="Jiao Y."/>
            <person name="Jia J."/>
        </authorList>
    </citation>
    <scope>NUCLEOTIDE SEQUENCE [LARGE SCALE GENOMIC DNA]</scope>
    <source>
        <strain evidence="2">cv. AL8/78</strain>
    </source>
</reference>
<name>A0A453T5D5_AEGTS</name>
<evidence type="ECO:0000313" key="2">
    <source>
        <dbReference type="Proteomes" id="UP000015105"/>
    </source>
</evidence>